<proteinExistence type="inferred from homology"/>
<name>A0A552WKD5_9MICO</name>
<keyword evidence="5" id="KW-1185">Reference proteome</keyword>
<keyword evidence="4" id="KW-0645">Protease</keyword>
<dbReference type="Proteomes" id="UP000318693">
    <property type="component" value="Unassembled WGS sequence"/>
</dbReference>
<keyword evidence="3" id="KW-0732">Signal</keyword>
<evidence type="ECO:0000256" key="1">
    <source>
        <dbReference type="ARBA" id="ARBA00006096"/>
    </source>
</evidence>
<protein>
    <submittedName>
        <fullName evidence="4">D-alanyl-D-alanine carboxypeptidase/D-alanyl-D-alanine-endopeptidase</fullName>
        <ecNumber evidence="4">3.4.16.4</ecNumber>
    </submittedName>
</protein>
<evidence type="ECO:0000313" key="4">
    <source>
        <dbReference type="EMBL" id="TRW43206.1"/>
    </source>
</evidence>
<dbReference type="Pfam" id="PF02113">
    <property type="entry name" value="Peptidase_S13"/>
    <property type="match status" value="2"/>
</dbReference>
<dbReference type="SUPFAM" id="SSF56601">
    <property type="entry name" value="beta-lactamase/transpeptidase-like"/>
    <property type="match status" value="1"/>
</dbReference>
<comment type="caution">
    <text evidence="4">The sequence shown here is derived from an EMBL/GenBank/DDBJ whole genome shotgun (WGS) entry which is preliminary data.</text>
</comment>
<feature type="signal peptide" evidence="3">
    <location>
        <begin position="1"/>
        <end position="24"/>
    </location>
</feature>
<comment type="similarity">
    <text evidence="1">Belongs to the peptidase S13 family.</text>
</comment>
<dbReference type="GO" id="GO:0000270">
    <property type="term" value="P:peptidoglycan metabolic process"/>
    <property type="evidence" value="ECO:0007669"/>
    <property type="project" value="TreeGrafter"/>
</dbReference>
<evidence type="ECO:0000256" key="3">
    <source>
        <dbReference type="SAM" id="SignalP"/>
    </source>
</evidence>
<dbReference type="InterPro" id="IPR012338">
    <property type="entry name" value="Beta-lactam/transpept-like"/>
</dbReference>
<evidence type="ECO:0000256" key="2">
    <source>
        <dbReference type="ARBA" id="ARBA00022801"/>
    </source>
</evidence>
<dbReference type="GO" id="GO:0006508">
    <property type="term" value="P:proteolysis"/>
    <property type="evidence" value="ECO:0007669"/>
    <property type="project" value="InterPro"/>
</dbReference>
<organism evidence="4 5">
    <name type="scientific">Georgenia yuyongxinii</name>
    <dbReference type="NCBI Taxonomy" id="2589797"/>
    <lineage>
        <taxon>Bacteria</taxon>
        <taxon>Bacillati</taxon>
        <taxon>Actinomycetota</taxon>
        <taxon>Actinomycetes</taxon>
        <taxon>Micrococcales</taxon>
        <taxon>Bogoriellaceae</taxon>
        <taxon>Georgenia</taxon>
    </lineage>
</organism>
<dbReference type="PANTHER" id="PTHR30023:SF0">
    <property type="entry name" value="PENICILLIN-SENSITIVE CARBOXYPEPTIDASE A"/>
    <property type="match status" value="1"/>
</dbReference>
<reference evidence="4 5" key="1">
    <citation type="submission" date="2019-07" db="EMBL/GenBank/DDBJ databases">
        <title>Georgenia wutianyii sp. nov. and Georgenia *** sp. nov. isolated from plateau pika (Ochotona curzoniae) in the Qinghai-Tibet plateau of China.</title>
        <authorList>
            <person name="Tian Z."/>
        </authorList>
    </citation>
    <scope>NUCLEOTIDE SEQUENCE [LARGE SCALE GENOMIC DNA]</scope>
    <source>
        <strain evidence="4 5">Z446</strain>
    </source>
</reference>
<dbReference type="AlphaFoldDB" id="A0A552WKD5"/>
<dbReference type="NCBIfam" id="TIGR00666">
    <property type="entry name" value="PBP4"/>
    <property type="match status" value="1"/>
</dbReference>
<keyword evidence="2 4" id="KW-0378">Hydrolase</keyword>
<sequence length="457" mass="45161">MARRRAVGVVAVVLLLGGYGVADAADVLPGVLTTSPAPAAPMPYPDIQLPGDLVAPVVAGPDADAPAPTTAALRALAEDLAADHRMAGSFSMVVADVLTGETLLDRDGGTARLPASSLKVLTAAAALDALGPERTLKTVVVPDGAGRVVLVGGGDVLLAEGEGDPATVEGRAGLADLAAQTADALADQGVSAVEVGLDDTLFTGPQYAADVSGIDLTFVMPVQPVAVLAGRAGSGFVADPALEAAQAFAAALTSRGVEVTGVRRTPAPADAEPLASVSSAPVGEVVRQMLKVSDNSLAEVLARLVAVERGAPADFAGATASVLAQLGGLGVDVSGVHLTDASGLSAQNRVPPSVIVEVLLTAMDPETTSLHGLVPALPVGGLDGTLAGRLTDDGAGRVRAKTGTLIQAISLSGTVVTQDGRLLAFAVLADGIPAGAALQGRLATDAWAEQLAACGCS</sequence>
<dbReference type="EC" id="3.4.16.4" evidence="4"/>
<accession>A0A552WKD5</accession>
<gene>
    <name evidence="4" type="primary">dacB</name>
    <name evidence="4" type="ORF">FJ693_18610</name>
</gene>
<dbReference type="Gene3D" id="3.40.710.10">
    <property type="entry name" value="DD-peptidase/beta-lactamase superfamily"/>
    <property type="match status" value="2"/>
</dbReference>
<dbReference type="RefSeq" id="WP_143419933.1">
    <property type="nucleotide sequence ID" value="NZ_VJXR01000096.1"/>
</dbReference>
<dbReference type="EMBL" id="VJXR01000096">
    <property type="protein sequence ID" value="TRW43206.1"/>
    <property type="molecule type" value="Genomic_DNA"/>
</dbReference>
<feature type="chain" id="PRO_5022090977" evidence="3">
    <location>
        <begin position="25"/>
        <end position="457"/>
    </location>
</feature>
<dbReference type="GO" id="GO:0009002">
    <property type="term" value="F:serine-type D-Ala-D-Ala carboxypeptidase activity"/>
    <property type="evidence" value="ECO:0007669"/>
    <property type="project" value="UniProtKB-EC"/>
</dbReference>
<dbReference type="PANTHER" id="PTHR30023">
    <property type="entry name" value="D-ALANYL-D-ALANINE CARBOXYPEPTIDASE"/>
    <property type="match status" value="1"/>
</dbReference>
<dbReference type="InterPro" id="IPR000667">
    <property type="entry name" value="Peptidase_S13"/>
</dbReference>
<evidence type="ECO:0000313" key="5">
    <source>
        <dbReference type="Proteomes" id="UP000318693"/>
    </source>
</evidence>
<dbReference type="PRINTS" id="PR00922">
    <property type="entry name" value="DADACBPTASE3"/>
</dbReference>
<keyword evidence="4" id="KW-0121">Carboxypeptidase</keyword>